<evidence type="ECO:0000259" key="8">
    <source>
        <dbReference type="PROSITE" id="PS50110"/>
    </source>
</evidence>
<dbReference type="GO" id="GO:0006355">
    <property type="term" value="P:regulation of DNA-templated transcription"/>
    <property type="evidence" value="ECO:0007669"/>
    <property type="project" value="InterPro"/>
</dbReference>
<dbReference type="InterPro" id="IPR039420">
    <property type="entry name" value="WalR-like"/>
</dbReference>
<evidence type="ECO:0000256" key="6">
    <source>
        <dbReference type="PROSITE-ProRule" id="PRU00169"/>
    </source>
</evidence>
<dbReference type="InterPro" id="IPR036388">
    <property type="entry name" value="WH-like_DNA-bd_sf"/>
</dbReference>
<dbReference type="SMART" id="SM00862">
    <property type="entry name" value="Trans_reg_C"/>
    <property type="match status" value="1"/>
</dbReference>
<dbReference type="Pfam" id="PF00072">
    <property type="entry name" value="Response_reg"/>
    <property type="match status" value="1"/>
</dbReference>
<evidence type="ECO:0000256" key="2">
    <source>
        <dbReference type="ARBA" id="ARBA00023012"/>
    </source>
</evidence>
<evidence type="ECO:0000256" key="4">
    <source>
        <dbReference type="ARBA" id="ARBA00023125"/>
    </source>
</evidence>
<dbReference type="SUPFAM" id="SSF52172">
    <property type="entry name" value="CheY-like"/>
    <property type="match status" value="1"/>
</dbReference>
<accession>A0A1I4DJS1</accession>
<dbReference type="GO" id="GO:0005829">
    <property type="term" value="C:cytosol"/>
    <property type="evidence" value="ECO:0007669"/>
    <property type="project" value="TreeGrafter"/>
</dbReference>
<feature type="DNA-binding region" description="OmpR/PhoB-type" evidence="7">
    <location>
        <begin position="124"/>
        <end position="218"/>
    </location>
</feature>
<dbReference type="CDD" id="cd00383">
    <property type="entry name" value="trans_reg_C"/>
    <property type="match status" value="1"/>
</dbReference>
<keyword evidence="5" id="KW-0804">Transcription</keyword>
<evidence type="ECO:0000256" key="7">
    <source>
        <dbReference type="PROSITE-ProRule" id="PRU01091"/>
    </source>
</evidence>
<dbReference type="PROSITE" id="PS50110">
    <property type="entry name" value="RESPONSE_REGULATORY"/>
    <property type="match status" value="1"/>
</dbReference>
<keyword evidence="2" id="KW-0902">Two-component regulatory system</keyword>
<dbReference type="PANTHER" id="PTHR48111:SF37">
    <property type="entry name" value="RESPONSE REGULATOR PROTEIN CARR"/>
    <property type="match status" value="1"/>
</dbReference>
<dbReference type="Pfam" id="PF00486">
    <property type="entry name" value="Trans_reg_C"/>
    <property type="match status" value="1"/>
</dbReference>
<dbReference type="InterPro" id="IPR001867">
    <property type="entry name" value="OmpR/PhoB-type_DNA-bd"/>
</dbReference>
<dbReference type="EMBL" id="FOSQ01000011">
    <property type="protein sequence ID" value="SFK93898.1"/>
    <property type="molecule type" value="Genomic_DNA"/>
</dbReference>
<dbReference type="PROSITE" id="PS51755">
    <property type="entry name" value="OMPR_PHOB"/>
    <property type="match status" value="1"/>
</dbReference>
<dbReference type="PANTHER" id="PTHR48111">
    <property type="entry name" value="REGULATOR OF RPOS"/>
    <property type="match status" value="1"/>
</dbReference>
<dbReference type="AlphaFoldDB" id="A0A1I4DJS1"/>
<dbReference type="OrthoDB" id="9802426at2"/>
<reference evidence="10 11" key="1">
    <citation type="submission" date="2016-10" db="EMBL/GenBank/DDBJ databases">
        <authorList>
            <person name="de Groot N.N."/>
        </authorList>
    </citation>
    <scope>NUCLEOTIDE SEQUENCE [LARGE SCALE GENOMIC DNA]</scope>
    <source>
        <strain evidence="10 11">DSM 19981</strain>
    </source>
</reference>
<feature type="domain" description="OmpR/PhoB-type" evidence="9">
    <location>
        <begin position="124"/>
        <end position="218"/>
    </location>
</feature>
<evidence type="ECO:0000256" key="5">
    <source>
        <dbReference type="ARBA" id="ARBA00023163"/>
    </source>
</evidence>
<evidence type="ECO:0000256" key="1">
    <source>
        <dbReference type="ARBA" id="ARBA00022553"/>
    </source>
</evidence>
<dbReference type="InterPro" id="IPR001789">
    <property type="entry name" value="Sig_transdc_resp-reg_receiver"/>
</dbReference>
<feature type="domain" description="Response regulatory" evidence="8">
    <location>
        <begin position="2"/>
        <end position="116"/>
    </location>
</feature>
<protein>
    <submittedName>
        <fullName evidence="10">DNA-binding response regulator, OmpR family, contains REC and winged-helix (WHTH) domain</fullName>
    </submittedName>
</protein>
<evidence type="ECO:0000313" key="11">
    <source>
        <dbReference type="Proteomes" id="UP000199473"/>
    </source>
</evidence>
<dbReference type="FunFam" id="3.40.50.2300:FF:000002">
    <property type="entry name" value="DNA-binding response regulator PhoP"/>
    <property type="match status" value="1"/>
</dbReference>
<keyword evidence="11" id="KW-1185">Reference proteome</keyword>
<keyword evidence="3" id="KW-0805">Transcription regulation</keyword>
<organism evidence="10 11">
    <name type="scientific">Falsiroseomonas stagni DSM 19981</name>
    <dbReference type="NCBI Taxonomy" id="1123062"/>
    <lineage>
        <taxon>Bacteria</taxon>
        <taxon>Pseudomonadati</taxon>
        <taxon>Pseudomonadota</taxon>
        <taxon>Alphaproteobacteria</taxon>
        <taxon>Acetobacterales</taxon>
        <taxon>Roseomonadaceae</taxon>
        <taxon>Falsiroseomonas</taxon>
    </lineage>
</organism>
<sequence>MRVLVVEDEAGIAQDLLRALAAAGFAAEHSADGAAAWQRGGVEPFDAAILDLGLPGMDGLSLIRRWRAEGVAFPILVLSARGAWATRVEAIDAGADDYIVKPFAMEELLARLRAVLRRSAGRATNTLRAGDLVLDLRARRLTSGGEQVELTPLEFRLLAYLMHHPGRAVHQTELTEHLYAEEAERGDNAVEALVARLRRKVGTTAIRTRRGHGYVIGDGP</sequence>
<keyword evidence="1 6" id="KW-0597">Phosphoprotein</keyword>
<evidence type="ECO:0000256" key="3">
    <source>
        <dbReference type="ARBA" id="ARBA00023015"/>
    </source>
</evidence>
<dbReference type="InterPro" id="IPR011006">
    <property type="entry name" value="CheY-like_superfamily"/>
</dbReference>
<name>A0A1I4DJS1_9PROT</name>
<evidence type="ECO:0000259" key="9">
    <source>
        <dbReference type="PROSITE" id="PS51755"/>
    </source>
</evidence>
<dbReference type="STRING" id="1123062.SAMN02745775_111105"/>
<dbReference type="RefSeq" id="WP_092962191.1">
    <property type="nucleotide sequence ID" value="NZ_FOSQ01000011.1"/>
</dbReference>
<dbReference type="Gene3D" id="3.40.50.2300">
    <property type="match status" value="1"/>
</dbReference>
<dbReference type="GO" id="GO:0000156">
    <property type="term" value="F:phosphorelay response regulator activity"/>
    <property type="evidence" value="ECO:0007669"/>
    <property type="project" value="TreeGrafter"/>
</dbReference>
<dbReference type="Gene3D" id="6.10.250.690">
    <property type="match status" value="1"/>
</dbReference>
<evidence type="ECO:0000313" key="10">
    <source>
        <dbReference type="EMBL" id="SFK93898.1"/>
    </source>
</evidence>
<keyword evidence="4 7" id="KW-0238">DNA-binding</keyword>
<feature type="modified residue" description="4-aspartylphosphate" evidence="6">
    <location>
        <position position="51"/>
    </location>
</feature>
<dbReference type="GO" id="GO:0032993">
    <property type="term" value="C:protein-DNA complex"/>
    <property type="evidence" value="ECO:0007669"/>
    <property type="project" value="TreeGrafter"/>
</dbReference>
<dbReference type="Gene3D" id="1.10.10.10">
    <property type="entry name" value="Winged helix-like DNA-binding domain superfamily/Winged helix DNA-binding domain"/>
    <property type="match status" value="1"/>
</dbReference>
<dbReference type="Proteomes" id="UP000199473">
    <property type="component" value="Unassembled WGS sequence"/>
</dbReference>
<proteinExistence type="predicted"/>
<dbReference type="GO" id="GO:0000976">
    <property type="term" value="F:transcription cis-regulatory region binding"/>
    <property type="evidence" value="ECO:0007669"/>
    <property type="project" value="TreeGrafter"/>
</dbReference>
<gene>
    <name evidence="10" type="ORF">SAMN02745775_111105</name>
</gene>
<dbReference type="SMART" id="SM00448">
    <property type="entry name" value="REC"/>
    <property type="match status" value="1"/>
</dbReference>